<dbReference type="AlphaFoldDB" id="A0AAE3M773"/>
<sequence length="1058" mass="121130">MRNKILILLFFISVFSKIGAQSFDFKSFDSDMGLPQNFVYCLAQDNRGYLWIGTGEGLVRYDGLRFITYTRNDSLASDFVHSLFVDHTGVLWVGHGNGTLSYYDDGFHKVIPKELATSPIKDICQDDSGNIWATVQNNGLIKISPDKKIKTFFDREMFGNKLYYSIASIDEFHFLLGTSDGLFALKIGSDDEVRTLEEVDVVPPTVINKIVKRRAIEGEYWIATEDEGFYLYKYDSKTAEHFANNQLCIKFDVEQENILDIFEEKDGNLMLATWGKGIIKLFWDNATQTFTESFNFSTANGLNHDFIKSILADRENNYWFASYGGGVSVLLDESFIHYDLEDIGFKQLKAISVLATNDKLWIGLDNGVLKTDQFCFSDHEYYDAALGIPNDRITGFEYDKDGVLWVSSLNQGLYYRKKDDLKFKRYNYTSSIIGNYINDMALLDTKIYLATSGGFFIIDTKTNHVEKYTTENKLPHNNINFVYIDKDDKVWIGPKSSGICMLDSTNIEVHKLSQAPINVSGMTKDKEGNIWLSTVGKGVLKYTRDTLQSISVLDGLSKNYCYDIVCDKNNRLWVCHWPGISSIDLNTMQIRNMGFKDKMGGDFYRVWEDKSENIWFASSHGVVKYFPDRDEKNLVAPLLNFTEIDISGKKYPVNKPIVLSYPYGKPNYRFRFEFTGISFKDPLGVTYQYKMIEDGEGEDKDWDDLGSTNFREYEFLPSGKYTLKIRAFNADGVVTKSPIAVTIEIKLPFWKKFWFYLSLVAFGVLVVFWIIKYRERALRLQKEALQQEVASQTVVLRKQKAEIEKKNQDITASITYAKRIQKSILPQVDTLRSTFPESFIFFAPRDIVSGDFYWFNRTKDVFTLCCADCTGHGVPGAFMSMIGSTLLNDIYKLNGINSPADILERLDADIRILLQREGDDQAKDGMDISVIQINMSTGKVVLASAKRPVYLYINNELTVYNGTRRSIGDDDMTSDTSFVDYEYECSKGDSIYLFSDGYPDQFGGPRGKKMMKVGVKRLLEEIHEKPMEKQGELVRDNFMNWMGDLEQVDDVLFMGLRL</sequence>
<proteinExistence type="predicted"/>
<organism evidence="5 6">
    <name type="scientific">Plebeiibacterium sediminum</name>
    <dbReference type="NCBI Taxonomy" id="2992112"/>
    <lineage>
        <taxon>Bacteria</taxon>
        <taxon>Pseudomonadati</taxon>
        <taxon>Bacteroidota</taxon>
        <taxon>Bacteroidia</taxon>
        <taxon>Marinilabiliales</taxon>
        <taxon>Marinilabiliaceae</taxon>
        <taxon>Plebeiibacterium</taxon>
    </lineage>
</organism>
<dbReference type="InterPro" id="IPR001932">
    <property type="entry name" value="PPM-type_phosphatase-like_dom"/>
</dbReference>
<feature type="transmembrane region" description="Helical" evidence="2">
    <location>
        <begin position="753"/>
        <end position="771"/>
    </location>
</feature>
<accession>A0AAE3M773</accession>
<dbReference type="InterPro" id="IPR015943">
    <property type="entry name" value="WD40/YVTN_repeat-like_dom_sf"/>
</dbReference>
<feature type="domain" description="Two component regulator three Y" evidence="4">
    <location>
        <begin position="679"/>
        <end position="745"/>
    </location>
</feature>
<comment type="caution">
    <text evidence="5">The sequence shown here is derived from an EMBL/GenBank/DDBJ whole genome shotgun (WGS) entry which is preliminary data.</text>
</comment>
<dbReference type="InterPro" id="IPR011110">
    <property type="entry name" value="Reg_prop"/>
</dbReference>
<evidence type="ECO:0000259" key="4">
    <source>
        <dbReference type="Pfam" id="PF07495"/>
    </source>
</evidence>
<evidence type="ECO:0000256" key="2">
    <source>
        <dbReference type="SAM" id="Phobius"/>
    </source>
</evidence>
<dbReference type="Gene3D" id="3.60.40.10">
    <property type="entry name" value="PPM-type phosphatase domain"/>
    <property type="match status" value="1"/>
</dbReference>
<keyword evidence="2" id="KW-0812">Transmembrane</keyword>
<dbReference type="Gene3D" id="2.60.40.10">
    <property type="entry name" value="Immunoglobulins"/>
    <property type="match status" value="1"/>
</dbReference>
<evidence type="ECO:0000256" key="1">
    <source>
        <dbReference type="ARBA" id="ARBA00022553"/>
    </source>
</evidence>
<dbReference type="Pfam" id="PF07228">
    <property type="entry name" value="SpoIIE"/>
    <property type="match status" value="1"/>
</dbReference>
<dbReference type="GO" id="GO:0000155">
    <property type="term" value="F:phosphorelay sensor kinase activity"/>
    <property type="evidence" value="ECO:0007669"/>
    <property type="project" value="TreeGrafter"/>
</dbReference>
<dbReference type="EMBL" id="JAPDPJ010000043">
    <property type="protein sequence ID" value="MCW3788064.1"/>
    <property type="molecule type" value="Genomic_DNA"/>
</dbReference>
<dbReference type="Pfam" id="PF07495">
    <property type="entry name" value="Y_Y_Y"/>
    <property type="match status" value="1"/>
</dbReference>
<evidence type="ECO:0000259" key="3">
    <source>
        <dbReference type="Pfam" id="PF07228"/>
    </source>
</evidence>
<name>A0AAE3M773_9BACT</name>
<dbReference type="Proteomes" id="UP001209229">
    <property type="component" value="Unassembled WGS sequence"/>
</dbReference>
<keyword evidence="2" id="KW-0472">Membrane</keyword>
<gene>
    <name evidence="5" type="ORF">OM075_16425</name>
</gene>
<protein>
    <submittedName>
        <fullName evidence="5">SpoIIE family protein phosphatase</fullName>
    </submittedName>
</protein>
<dbReference type="PANTHER" id="PTHR43547:SF2">
    <property type="entry name" value="HYBRID SIGNAL TRANSDUCTION HISTIDINE KINASE C"/>
    <property type="match status" value="1"/>
</dbReference>
<keyword evidence="2" id="KW-1133">Transmembrane helix</keyword>
<dbReference type="SUPFAM" id="SSF63829">
    <property type="entry name" value="Calcium-dependent phosphotriesterase"/>
    <property type="match status" value="2"/>
</dbReference>
<keyword evidence="1" id="KW-0597">Phosphoprotein</keyword>
<dbReference type="Pfam" id="PF07494">
    <property type="entry name" value="Reg_prop"/>
    <property type="match status" value="1"/>
</dbReference>
<reference evidence="5" key="1">
    <citation type="submission" date="2022-10" db="EMBL/GenBank/DDBJ databases">
        <authorList>
            <person name="Yu W.X."/>
        </authorList>
    </citation>
    <scope>NUCLEOTIDE SEQUENCE</scope>
    <source>
        <strain evidence="5">AAT</strain>
    </source>
</reference>
<dbReference type="PANTHER" id="PTHR43547">
    <property type="entry name" value="TWO-COMPONENT HISTIDINE KINASE"/>
    <property type="match status" value="1"/>
</dbReference>
<dbReference type="RefSeq" id="WP_301191625.1">
    <property type="nucleotide sequence ID" value="NZ_JAPDPJ010000043.1"/>
</dbReference>
<evidence type="ECO:0000313" key="6">
    <source>
        <dbReference type="Proteomes" id="UP001209229"/>
    </source>
</evidence>
<keyword evidence="6" id="KW-1185">Reference proteome</keyword>
<evidence type="ECO:0000313" key="5">
    <source>
        <dbReference type="EMBL" id="MCW3788064.1"/>
    </source>
</evidence>
<dbReference type="InterPro" id="IPR011123">
    <property type="entry name" value="Y_Y_Y"/>
</dbReference>
<feature type="domain" description="PPM-type phosphatase" evidence="3">
    <location>
        <begin position="863"/>
        <end position="1057"/>
    </location>
</feature>
<dbReference type="Gene3D" id="2.130.10.10">
    <property type="entry name" value="YVTN repeat-like/Quinoprotein amine dehydrogenase"/>
    <property type="match status" value="3"/>
</dbReference>
<dbReference type="InterPro" id="IPR013783">
    <property type="entry name" value="Ig-like_fold"/>
</dbReference>
<dbReference type="InterPro" id="IPR036457">
    <property type="entry name" value="PPM-type-like_dom_sf"/>
</dbReference>